<organism evidence="2 3">
    <name type="scientific">Canavalia gladiata</name>
    <name type="common">Sword bean</name>
    <name type="synonym">Dolichos gladiatus</name>
    <dbReference type="NCBI Taxonomy" id="3824"/>
    <lineage>
        <taxon>Eukaryota</taxon>
        <taxon>Viridiplantae</taxon>
        <taxon>Streptophyta</taxon>
        <taxon>Embryophyta</taxon>
        <taxon>Tracheophyta</taxon>
        <taxon>Spermatophyta</taxon>
        <taxon>Magnoliopsida</taxon>
        <taxon>eudicotyledons</taxon>
        <taxon>Gunneridae</taxon>
        <taxon>Pentapetalae</taxon>
        <taxon>rosids</taxon>
        <taxon>fabids</taxon>
        <taxon>Fabales</taxon>
        <taxon>Fabaceae</taxon>
        <taxon>Papilionoideae</taxon>
        <taxon>50 kb inversion clade</taxon>
        <taxon>NPAAA clade</taxon>
        <taxon>indigoferoid/millettioid clade</taxon>
        <taxon>Phaseoleae</taxon>
        <taxon>Canavalia</taxon>
    </lineage>
</organism>
<proteinExistence type="predicted"/>
<gene>
    <name evidence="2" type="ORF">VNO77_20188</name>
</gene>
<feature type="compositionally biased region" description="Basic and acidic residues" evidence="1">
    <location>
        <begin position="86"/>
        <end position="97"/>
    </location>
</feature>
<dbReference type="EMBL" id="JAYMYQ010000004">
    <property type="protein sequence ID" value="KAK7339516.1"/>
    <property type="molecule type" value="Genomic_DNA"/>
</dbReference>
<comment type="caution">
    <text evidence="2">The sequence shown here is derived from an EMBL/GenBank/DDBJ whole genome shotgun (WGS) entry which is preliminary data.</text>
</comment>
<dbReference type="AlphaFoldDB" id="A0AAN9QM68"/>
<evidence type="ECO:0000313" key="2">
    <source>
        <dbReference type="EMBL" id="KAK7339516.1"/>
    </source>
</evidence>
<protein>
    <submittedName>
        <fullName evidence="2">Uncharacterized protein</fullName>
    </submittedName>
</protein>
<name>A0AAN9QM68_CANGL</name>
<reference evidence="2 3" key="1">
    <citation type="submission" date="2024-01" db="EMBL/GenBank/DDBJ databases">
        <title>The genomes of 5 underutilized Papilionoideae crops provide insights into root nodulation and disease resistanc.</title>
        <authorList>
            <person name="Jiang F."/>
        </authorList>
    </citation>
    <scope>NUCLEOTIDE SEQUENCE [LARGE SCALE GENOMIC DNA]</scope>
    <source>
        <strain evidence="2">LVBAO_FW01</strain>
        <tissue evidence="2">Leaves</tissue>
    </source>
</reference>
<dbReference type="Proteomes" id="UP001367508">
    <property type="component" value="Unassembled WGS sequence"/>
</dbReference>
<sequence>MTLGGRIVSQKLCELILMAKAIFTIHELNHKYHGLTELTTGDEIEELGSKDISELKELVLRINEFPEEDNMAQQHLANPFEIELQENQHVEHHENSKKTLPPGERPQLQEVF</sequence>
<evidence type="ECO:0000256" key="1">
    <source>
        <dbReference type="SAM" id="MobiDB-lite"/>
    </source>
</evidence>
<feature type="region of interest" description="Disordered" evidence="1">
    <location>
        <begin position="85"/>
        <end position="112"/>
    </location>
</feature>
<keyword evidence="3" id="KW-1185">Reference proteome</keyword>
<accession>A0AAN9QM68</accession>
<evidence type="ECO:0000313" key="3">
    <source>
        <dbReference type="Proteomes" id="UP001367508"/>
    </source>
</evidence>